<name>A0A0C5LBV6_9SPHI</name>
<protein>
    <submittedName>
        <fullName evidence="2">Putative phage base plate protein</fullName>
    </submittedName>
</protein>
<dbReference type="Gene3D" id="2.40.50.230">
    <property type="entry name" value="Gp5 N-terminal domain"/>
    <property type="match status" value="1"/>
</dbReference>
<dbReference type="EMBL" id="KP109677">
    <property type="protein sequence ID" value="AJP77063.1"/>
    <property type="molecule type" value="Genomic_DNA"/>
</dbReference>
<dbReference type="SUPFAM" id="SSF69279">
    <property type="entry name" value="Phage tail proteins"/>
    <property type="match status" value="1"/>
</dbReference>
<dbReference type="InterPro" id="IPR006531">
    <property type="entry name" value="Gp5/Vgr_OB"/>
</dbReference>
<dbReference type="NCBIfam" id="TIGR01646">
    <property type="entry name" value="vgr_GE"/>
    <property type="match status" value="1"/>
</dbReference>
<feature type="domain" description="Gp5/Type VI secretion system Vgr protein OB-fold" evidence="1">
    <location>
        <begin position="394"/>
        <end position="468"/>
    </location>
</feature>
<proteinExistence type="predicted"/>
<evidence type="ECO:0000259" key="1">
    <source>
        <dbReference type="Pfam" id="PF04717"/>
    </source>
</evidence>
<accession>A0A0C5LBV6</accession>
<dbReference type="InterPro" id="IPR037026">
    <property type="entry name" value="Vgr_OB-fold_dom_sf"/>
</dbReference>
<organism evidence="2">
    <name type="scientific">Pedobacter sp. SI-33</name>
    <dbReference type="NCBI Taxonomy" id="1620222"/>
    <lineage>
        <taxon>Bacteria</taxon>
        <taxon>Pseudomonadati</taxon>
        <taxon>Bacteroidota</taxon>
        <taxon>Sphingobacteriia</taxon>
        <taxon>Sphingobacteriales</taxon>
        <taxon>Sphingobacteriaceae</taxon>
        <taxon>Pedobacter</taxon>
    </lineage>
</organism>
<sequence>MPVEIRELDIKTKIDQNIMASSTDIPSGGLATYTIKVAGSNILDEIRVLSVRVEKRVNHVSTAKIVIVDGEANSGTFQASSSSTFVPGNLISIEAGYDGTNTVIFKGIITGQSIRIDSRVGSTLEVECWDEAVRMTVGRKSLTFAGKKDSEVIAAIIGSYPSLTADVSGTATVWPEQVQYYVSDWDFILSLAEKNGLLVTTLNGTVAVKEPGANSSPVLSISYGNNLLEFRANMNALSQLESVRASTWDYKQQAIASADALHTYAGPGNISSKTLAEVVGLPEYNLQTTAPMETAELSNWAKAQMLKSEYAKITGEAKFQGNSLADPGKFINLNGIGDRFNGDYFISGLVHNLSEGNWLTEVSLGLSPQWFIEQPDIVAPTASGMLPGVRGLFNGTVKKMYDDPDSQYRILVDVPLFDQSGQGIWARLANFYSSSGAGAFFLPEVGDEVVLGFLNEDPRSPVILGSMYSSPKLRPYEGFNPNEKNAIKAIVSKSKINIEFDDENKVLTLATPDKNTIIFSDKDKKITIQDEHNNSIVMSADGITIKSATDVNIQANQKVNITGNQGIDIKAPTGDVDLSGMNISHVADNEFSAKGSMTAEIKSGAQLSLKSAMIMIN</sequence>
<dbReference type="SUPFAM" id="SSF69255">
    <property type="entry name" value="gp5 N-terminal domain-like"/>
    <property type="match status" value="1"/>
</dbReference>
<dbReference type="InterPro" id="IPR006533">
    <property type="entry name" value="T6SS_Vgr_RhsGE"/>
</dbReference>
<gene>
    <name evidence="2" type="primary">pbb</name>
</gene>
<evidence type="ECO:0000313" key="2">
    <source>
        <dbReference type="EMBL" id="AJP77063.1"/>
    </source>
</evidence>
<dbReference type="Pfam" id="PF04717">
    <property type="entry name" value="Phage_base_V"/>
    <property type="match status" value="1"/>
</dbReference>
<reference evidence="2" key="1">
    <citation type="journal article" date="2015" name="Antimicrob. Agents Chemother.">
        <title>The Soil Microbiota Harbors a Diversity of Carbapenem-Hydrolyzing ?-Lactamases of Potential Clinical Relevance.</title>
        <authorList>
            <person name="Gudeta D.D."/>
            <person name="Bortolaia V."/>
            <person name="Amos G."/>
            <person name="Wellington E.M."/>
            <person name="Brandt K.K."/>
            <person name="Poirel L."/>
            <person name="Nielsen J.B."/>
            <person name="Westh H."/>
            <person name="Guardabassi L."/>
        </authorList>
    </citation>
    <scope>NUCLEOTIDE SEQUENCE</scope>
    <source>
        <strain evidence="2">SI-33</strain>
    </source>
</reference>
<dbReference type="AlphaFoldDB" id="A0A0C5LBV6"/>